<keyword evidence="3" id="KW-1185">Reference proteome</keyword>
<sequence length="120" mass="13771">MSKSPEEEHPRKAFGWAARDNSGVLSPFKFSRSKRRRRRDIPALLWDLPLRPSRRQKRIGNFFLSYGPRTRDCRGSNRGGEQRNKIQSWPQSWGRVLGGSFVTPATTARTTLRTTAPTKS</sequence>
<evidence type="ECO:0000313" key="3">
    <source>
        <dbReference type="Proteomes" id="UP001141806"/>
    </source>
</evidence>
<evidence type="ECO:0000256" key="1">
    <source>
        <dbReference type="SAM" id="MobiDB-lite"/>
    </source>
</evidence>
<evidence type="ECO:0000313" key="2">
    <source>
        <dbReference type="EMBL" id="KAJ4962501.1"/>
    </source>
</evidence>
<feature type="compositionally biased region" description="Basic and acidic residues" evidence="1">
    <location>
        <begin position="70"/>
        <end position="84"/>
    </location>
</feature>
<dbReference type="OrthoDB" id="1693013at2759"/>
<comment type="caution">
    <text evidence="2">The sequence shown here is derived from an EMBL/GenBank/DDBJ whole genome shotgun (WGS) entry which is preliminary data.</text>
</comment>
<dbReference type="Proteomes" id="UP001141806">
    <property type="component" value="Unassembled WGS sequence"/>
</dbReference>
<gene>
    <name evidence="2" type="ORF">NE237_022440</name>
</gene>
<proteinExistence type="predicted"/>
<feature type="region of interest" description="Disordered" evidence="1">
    <location>
        <begin position="70"/>
        <end position="89"/>
    </location>
</feature>
<reference evidence="2" key="1">
    <citation type="journal article" date="2023" name="Plant J.">
        <title>The genome of the king protea, Protea cynaroides.</title>
        <authorList>
            <person name="Chang J."/>
            <person name="Duong T.A."/>
            <person name="Schoeman C."/>
            <person name="Ma X."/>
            <person name="Roodt D."/>
            <person name="Barker N."/>
            <person name="Li Z."/>
            <person name="Van de Peer Y."/>
            <person name="Mizrachi E."/>
        </authorList>
    </citation>
    <scope>NUCLEOTIDE SEQUENCE</scope>
    <source>
        <tissue evidence="2">Young leaves</tissue>
    </source>
</reference>
<name>A0A9Q0HC29_9MAGN</name>
<dbReference type="EMBL" id="JAMYWD010000008">
    <property type="protein sequence ID" value="KAJ4962501.1"/>
    <property type="molecule type" value="Genomic_DNA"/>
</dbReference>
<organism evidence="2 3">
    <name type="scientific">Protea cynaroides</name>
    <dbReference type="NCBI Taxonomy" id="273540"/>
    <lineage>
        <taxon>Eukaryota</taxon>
        <taxon>Viridiplantae</taxon>
        <taxon>Streptophyta</taxon>
        <taxon>Embryophyta</taxon>
        <taxon>Tracheophyta</taxon>
        <taxon>Spermatophyta</taxon>
        <taxon>Magnoliopsida</taxon>
        <taxon>Proteales</taxon>
        <taxon>Proteaceae</taxon>
        <taxon>Protea</taxon>
    </lineage>
</organism>
<accession>A0A9Q0HC29</accession>
<dbReference type="AlphaFoldDB" id="A0A9Q0HC29"/>
<protein>
    <submittedName>
        <fullName evidence="2">Uncharacterized protein</fullName>
    </submittedName>
</protein>